<dbReference type="Proteomes" id="UP001500151">
    <property type="component" value="Unassembled WGS sequence"/>
</dbReference>
<sequence length="79" mass="8629">MGRDGLEQRTGQCRHVHRHRVAALVDGRVTSRARDGVGWIGCSPSAWTPPLYGELVLFGEALPWYGGTPPAEQGELFTP</sequence>
<name>A0ABN3QM10_9ACTN</name>
<reference evidence="1 2" key="1">
    <citation type="journal article" date="2019" name="Int. J. Syst. Evol. Microbiol.">
        <title>The Global Catalogue of Microorganisms (GCM) 10K type strain sequencing project: providing services to taxonomists for standard genome sequencing and annotation.</title>
        <authorList>
            <consortium name="The Broad Institute Genomics Platform"/>
            <consortium name="The Broad Institute Genome Sequencing Center for Infectious Disease"/>
            <person name="Wu L."/>
            <person name="Ma J."/>
        </authorList>
    </citation>
    <scope>NUCLEOTIDE SEQUENCE [LARGE SCALE GENOMIC DNA]</scope>
    <source>
        <strain evidence="1 2">JCM 4524</strain>
    </source>
</reference>
<comment type="caution">
    <text evidence="1">The sequence shown here is derived from an EMBL/GenBank/DDBJ whole genome shotgun (WGS) entry which is preliminary data.</text>
</comment>
<organism evidence="1 2">
    <name type="scientific">Streptomyces vastus</name>
    <dbReference type="NCBI Taxonomy" id="285451"/>
    <lineage>
        <taxon>Bacteria</taxon>
        <taxon>Bacillati</taxon>
        <taxon>Actinomycetota</taxon>
        <taxon>Actinomycetes</taxon>
        <taxon>Kitasatosporales</taxon>
        <taxon>Streptomycetaceae</taxon>
        <taxon>Streptomyces</taxon>
    </lineage>
</organism>
<protein>
    <submittedName>
        <fullName evidence="1">Uncharacterized protein</fullName>
    </submittedName>
</protein>
<accession>A0ABN3QM10</accession>
<proteinExistence type="predicted"/>
<keyword evidence="2" id="KW-1185">Reference proteome</keyword>
<gene>
    <name evidence="1" type="ORF">GCM10010307_20990</name>
</gene>
<evidence type="ECO:0000313" key="2">
    <source>
        <dbReference type="Proteomes" id="UP001500151"/>
    </source>
</evidence>
<evidence type="ECO:0000313" key="1">
    <source>
        <dbReference type="EMBL" id="GAA2629826.1"/>
    </source>
</evidence>
<dbReference type="EMBL" id="BAAASJ010000022">
    <property type="protein sequence ID" value="GAA2629826.1"/>
    <property type="molecule type" value="Genomic_DNA"/>
</dbReference>